<sequence>MSKFVLNVLCPTGHTVTVPSTPNDTLTDVVRAACQKRGGSLQAHHFHVLHHQKRMSLTQLVRHSGLPNKAWLELKEKTPQELAEDEKRRATPIQVALQDETGQRKKLALDGQLSLWAVLAAFEVPVPAAEDPIMPVVVFGRSEMCGRDVLAAKTLHTLAGGEGRVLLRFLTKAQHSQGQLKGTFDIQVRHGQAQRSSSPPIRPMRATLEDTGTEHLIPKPVDQPVEPVEPMEVEGSKIIKDEVESPARPEPAVKVEAPVKSEPDPGSSSSSAQDVVVGTEVKVEPVINYIHEDHSAVVYRLDDGSVSARCQVDDSFFDLTVEEVRRLYQERIKEVKRLEEGEQLVTKGYKEAQKEAQKLQTLQQFHKSVIRIQFPDKLVLQGVFLSGQTIADVKAFIQQFLIHSDDAFDLFVTPPKTILSPDMNLLDAGCVPSALLYFTSPAQRDRYLKSELDQSLSNQAGARQAVRNADRKRPTRLVRPPSQDVAEICQSALNDQPSTCGSRSITAEPTSDSTDVSPPKIQTTSADKLPKWLTKGKQL</sequence>
<feature type="compositionally biased region" description="Basic and acidic residues" evidence="1">
    <location>
        <begin position="240"/>
        <end position="263"/>
    </location>
</feature>
<feature type="compositionally biased region" description="Polar residues" evidence="1">
    <location>
        <begin position="491"/>
        <end position="526"/>
    </location>
</feature>
<dbReference type="GO" id="GO:0005634">
    <property type="term" value="C:nucleus"/>
    <property type="evidence" value="ECO:0007669"/>
    <property type="project" value="TreeGrafter"/>
</dbReference>
<gene>
    <name evidence="3" type="ORF">TCAL_02506</name>
</gene>
<dbReference type="SUPFAM" id="SSF54236">
    <property type="entry name" value="Ubiquitin-like"/>
    <property type="match status" value="2"/>
</dbReference>
<organism evidence="3 4">
    <name type="scientific">Tigriopus californicus</name>
    <name type="common">Marine copepod</name>
    <dbReference type="NCBI Taxonomy" id="6832"/>
    <lineage>
        <taxon>Eukaryota</taxon>
        <taxon>Metazoa</taxon>
        <taxon>Ecdysozoa</taxon>
        <taxon>Arthropoda</taxon>
        <taxon>Crustacea</taxon>
        <taxon>Multicrustacea</taxon>
        <taxon>Hexanauplia</taxon>
        <taxon>Copepoda</taxon>
        <taxon>Harpacticoida</taxon>
        <taxon>Harpacticidae</taxon>
        <taxon>Tigriopus</taxon>
    </lineage>
</organism>
<dbReference type="GO" id="GO:0042593">
    <property type="term" value="P:glucose homeostasis"/>
    <property type="evidence" value="ECO:0007669"/>
    <property type="project" value="TreeGrafter"/>
</dbReference>
<dbReference type="OMA" id="AMFRVQA"/>
<dbReference type="InterPro" id="IPR021569">
    <property type="entry name" value="TUG-UBL1"/>
</dbReference>
<feature type="region of interest" description="Disordered" evidence="1">
    <location>
        <begin position="240"/>
        <end position="275"/>
    </location>
</feature>
<accession>A0A553NSK0</accession>
<reference evidence="3 4" key="1">
    <citation type="journal article" date="2018" name="Nat. Ecol. Evol.">
        <title>Genomic signatures of mitonuclear coevolution across populations of Tigriopus californicus.</title>
        <authorList>
            <person name="Barreto F.S."/>
            <person name="Watson E.T."/>
            <person name="Lima T.G."/>
            <person name="Willett C.S."/>
            <person name="Edmands S."/>
            <person name="Li W."/>
            <person name="Burton R.S."/>
        </authorList>
    </citation>
    <scope>NUCLEOTIDE SEQUENCE [LARGE SCALE GENOMIC DNA]</scope>
    <source>
        <strain evidence="3 4">San Diego</strain>
    </source>
</reference>
<dbReference type="STRING" id="6832.A0A553NSK0"/>
<dbReference type="PANTHER" id="PTHR46467">
    <property type="entry name" value="TETHER CONTAINING UBX DOMAIN FOR GLUT4"/>
    <property type="match status" value="1"/>
</dbReference>
<dbReference type="GO" id="GO:0012506">
    <property type="term" value="C:vesicle membrane"/>
    <property type="evidence" value="ECO:0007669"/>
    <property type="project" value="TreeGrafter"/>
</dbReference>
<evidence type="ECO:0000259" key="2">
    <source>
        <dbReference type="PROSITE" id="PS50033"/>
    </source>
</evidence>
<feature type="domain" description="UBX" evidence="2">
    <location>
        <begin position="363"/>
        <end position="438"/>
    </location>
</feature>
<dbReference type="Pfam" id="PF11470">
    <property type="entry name" value="TUG-UBL1"/>
    <property type="match status" value="1"/>
</dbReference>
<dbReference type="Gene3D" id="3.10.20.90">
    <property type="entry name" value="Phosphatidylinositol 3-kinase Catalytic Subunit, Chain A, domain 1"/>
    <property type="match status" value="2"/>
</dbReference>
<proteinExistence type="predicted"/>
<dbReference type="GO" id="GO:0006886">
    <property type="term" value="P:intracellular protein transport"/>
    <property type="evidence" value="ECO:0007669"/>
    <property type="project" value="TreeGrafter"/>
</dbReference>
<protein>
    <recommendedName>
        <fullName evidence="2">UBX domain-containing protein</fullName>
    </recommendedName>
</protein>
<evidence type="ECO:0000313" key="3">
    <source>
        <dbReference type="EMBL" id="TRY68416.1"/>
    </source>
</evidence>
<dbReference type="CDD" id="cd16118">
    <property type="entry name" value="UBX2_UBXN9"/>
    <property type="match status" value="1"/>
</dbReference>
<dbReference type="GO" id="GO:0005737">
    <property type="term" value="C:cytoplasm"/>
    <property type="evidence" value="ECO:0007669"/>
    <property type="project" value="TreeGrafter"/>
</dbReference>
<dbReference type="Pfam" id="PF00789">
    <property type="entry name" value="UBX"/>
    <property type="match status" value="1"/>
</dbReference>
<evidence type="ECO:0000256" key="1">
    <source>
        <dbReference type="SAM" id="MobiDB-lite"/>
    </source>
</evidence>
<comment type="caution">
    <text evidence="3">The sequence shown here is derived from an EMBL/GenBank/DDBJ whole genome shotgun (WGS) entry which is preliminary data.</text>
</comment>
<dbReference type="AlphaFoldDB" id="A0A553NSK0"/>
<dbReference type="OrthoDB" id="440781at2759"/>
<evidence type="ECO:0000313" key="4">
    <source>
        <dbReference type="Proteomes" id="UP000318571"/>
    </source>
</evidence>
<dbReference type="PANTHER" id="PTHR46467:SF1">
    <property type="entry name" value="TETHER CONTAINING UBX DOMAIN FOR GLUT4"/>
    <property type="match status" value="1"/>
</dbReference>
<dbReference type="EMBL" id="VCGU01000010">
    <property type="protein sequence ID" value="TRY68416.1"/>
    <property type="molecule type" value="Genomic_DNA"/>
</dbReference>
<dbReference type="PROSITE" id="PS50033">
    <property type="entry name" value="UBX"/>
    <property type="match status" value="1"/>
</dbReference>
<dbReference type="InterPro" id="IPR029071">
    <property type="entry name" value="Ubiquitin-like_domsf"/>
</dbReference>
<dbReference type="InterPro" id="IPR001012">
    <property type="entry name" value="UBX_dom"/>
</dbReference>
<keyword evidence="4" id="KW-1185">Reference proteome</keyword>
<name>A0A553NSK0_TIGCA</name>
<feature type="region of interest" description="Disordered" evidence="1">
    <location>
        <begin position="459"/>
        <end position="539"/>
    </location>
</feature>
<dbReference type="Proteomes" id="UP000318571">
    <property type="component" value="Chromosome 1"/>
</dbReference>